<dbReference type="EMBL" id="ML992509">
    <property type="protein sequence ID" value="KAF2221954.1"/>
    <property type="molecule type" value="Genomic_DNA"/>
</dbReference>
<dbReference type="Proteomes" id="UP000799538">
    <property type="component" value="Unassembled WGS sequence"/>
</dbReference>
<sequence length="125" mass="12411">MGDNWISKKVQGYVSGAGNYVGGAIQGVGNGVNTVGKGIGDNISNQTRYWGQGVSGYGNDIKDASKAGGPRVATAGNPLGLSGAGSSKGLPPVKKTTTAVKGNVKTTKPVARPGTAKDPLGLGKK</sequence>
<protein>
    <submittedName>
        <fullName evidence="2">Uncharacterized protein</fullName>
    </submittedName>
</protein>
<organism evidence="2 3">
    <name type="scientific">Elsinoe ampelina</name>
    <dbReference type="NCBI Taxonomy" id="302913"/>
    <lineage>
        <taxon>Eukaryota</taxon>
        <taxon>Fungi</taxon>
        <taxon>Dikarya</taxon>
        <taxon>Ascomycota</taxon>
        <taxon>Pezizomycotina</taxon>
        <taxon>Dothideomycetes</taxon>
        <taxon>Dothideomycetidae</taxon>
        <taxon>Myriangiales</taxon>
        <taxon>Elsinoaceae</taxon>
        <taxon>Elsinoe</taxon>
    </lineage>
</organism>
<name>A0A6A6G8F0_9PEZI</name>
<evidence type="ECO:0000313" key="3">
    <source>
        <dbReference type="Proteomes" id="UP000799538"/>
    </source>
</evidence>
<feature type="compositionally biased region" description="Low complexity" evidence="1">
    <location>
        <begin position="78"/>
        <end position="92"/>
    </location>
</feature>
<keyword evidence="3" id="KW-1185">Reference proteome</keyword>
<proteinExistence type="predicted"/>
<feature type="region of interest" description="Disordered" evidence="1">
    <location>
        <begin position="67"/>
        <end position="125"/>
    </location>
</feature>
<feature type="compositionally biased region" description="Polar residues" evidence="1">
    <location>
        <begin position="95"/>
        <end position="106"/>
    </location>
</feature>
<gene>
    <name evidence="2" type="ORF">BDZ85DRAFT_264656</name>
</gene>
<dbReference type="AlphaFoldDB" id="A0A6A6G8F0"/>
<dbReference type="OrthoDB" id="3791134at2759"/>
<accession>A0A6A6G8F0</accession>
<evidence type="ECO:0000313" key="2">
    <source>
        <dbReference type="EMBL" id="KAF2221954.1"/>
    </source>
</evidence>
<reference evidence="3" key="1">
    <citation type="journal article" date="2020" name="Stud. Mycol.">
        <title>101 Dothideomycetes genomes: A test case for predicting lifestyles and emergence of pathogens.</title>
        <authorList>
            <person name="Haridas S."/>
            <person name="Albert R."/>
            <person name="Binder M."/>
            <person name="Bloem J."/>
            <person name="LaButti K."/>
            <person name="Salamov A."/>
            <person name="Andreopoulos B."/>
            <person name="Baker S."/>
            <person name="Barry K."/>
            <person name="Bills G."/>
            <person name="Bluhm B."/>
            <person name="Cannon C."/>
            <person name="Castanera R."/>
            <person name="Culley D."/>
            <person name="Daum C."/>
            <person name="Ezra D."/>
            <person name="Gonzalez J."/>
            <person name="Henrissat B."/>
            <person name="Kuo A."/>
            <person name="Liang C."/>
            <person name="Lipzen A."/>
            <person name="Lutzoni F."/>
            <person name="Magnuson J."/>
            <person name="Mondo S."/>
            <person name="Nolan M."/>
            <person name="Ohm R."/>
            <person name="Pangilinan J."/>
            <person name="Park H.-J."/>
            <person name="Ramirez L."/>
            <person name="Alfaro M."/>
            <person name="Sun H."/>
            <person name="Tritt A."/>
            <person name="Yoshinaga Y."/>
            <person name="Zwiers L.-H."/>
            <person name="Turgeon B."/>
            <person name="Goodwin S."/>
            <person name="Spatafora J."/>
            <person name="Crous P."/>
            <person name="Grigoriev I."/>
        </authorList>
    </citation>
    <scope>NUCLEOTIDE SEQUENCE [LARGE SCALE GENOMIC DNA]</scope>
    <source>
        <strain evidence="3">CECT 20119</strain>
    </source>
</reference>
<evidence type="ECO:0000256" key="1">
    <source>
        <dbReference type="SAM" id="MobiDB-lite"/>
    </source>
</evidence>